<proteinExistence type="predicted"/>
<evidence type="ECO:0000313" key="2">
    <source>
        <dbReference type="EMBL" id="REC42704.1"/>
    </source>
</evidence>
<feature type="domain" description="DUF6443" evidence="1">
    <location>
        <begin position="29"/>
        <end position="155"/>
    </location>
</feature>
<evidence type="ECO:0000259" key="1">
    <source>
        <dbReference type="Pfam" id="PF20041"/>
    </source>
</evidence>
<dbReference type="EMBL" id="QNVV01000027">
    <property type="protein sequence ID" value="REC42704.1"/>
    <property type="molecule type" value="Genomic_DNA"/>
</dbReference>
<comment type="caution">
    <text evidence="2">The sequence shown here is derived from an EMBL/GenBank/DDBJ whole genome shotgun (WGS) entry which is preliminary data.</text>
</comment>
<dbReference type="Proteomes" id="UP000256257">
    <property type="component" value="Unassembled WGS sequence"/>
</dbReference>
<dbReference type="AlphaFoldDB" id="A0A3D9AMY7"/>
<feature type="non-terminal residue" evidence="2">
    <location>
        <position position="177"/>
    </location>
</feature>
<gene>
    <name evidence="2" type="ORF">DRF67_20395</name>
</gene>
<name>A0A3D9AMY7_9FLAO</name>
<dbReference type="InterPro" id="IPR045619">
    <property type="entry name" value="DUF6443"/>
</dbReference>
<accession>A0A3D9AMY7</accession>
<dbReference type="RefSeq" id="WP_228435873.1">
    <property type="nucleotide sequence ID" value="NZ_QNVV01000027.1"/>
</dbReference>
<keyword evidence="3" id="KW-1185">Reference proteome</keyword>
<sequence>MKKIMIPVGVLLMGGVKGQLSPLANTENYVQTKTYLDYNGSSPTKSAETVQYFDGLGRPKQIVNVKASPLGRDVVTPIVYDGFGRQVKDYLPVPQSNTLNGAIVPNPLANATQPSIYGQEKIFAEKTLENSPLDRILEQKQVGTAWDTKPVKFQYDVNVHVDYVRKYETTTTWVENR</sequence>
<protein>
    <submittedName>
        <fullName evidence="2">RHS repeat-associated core domain-containing protein</fullName>
    </submittedName>
</protein>
<dbReference type="Pfam" id="PF20041">
    <property type="entry name" value="DUF6443"/>
    <property type="match status" value="1"/>
</dbReference>
<organism evidence="2 3">
    <name type="scientific">Chryseobacterium pennipullorum</name>
    <dbReference type="NCBI Taxonomy" id="2258963"/>
    <lineage>
        <taxon>Bacteria</taxon>
        <taxon>Pseudomonadati</taxon>
        <taxon>Bacteroidota</taxon>
        <taxon>Flavobacteriia</taxon>
        <taxon>Flavobacteriales</taxon>
        <taxon>Weeksellaceae</taxon>
        <taxon>Chryseobacterium group</taxon>
        <taxon>Chryseobacterium</taxon>
    </lineage>
</organism>
<reference evidence="2 3" key="1">
    <citation type="submission" date="2018-06" db="EMBL/GenBank/DDBJ databases">
        <title>Novel Chryseobacterium species.</title>
        <authorList>
            <person name="Newman J."/>
            <person name="Hugo C."/>
            <person name="Oosthuizen L."/>
            <person name="Charimba G."/>
        </authorList>
    </citation>
    <scope>NUCLEOTIDE SEQUENCE [LARGE SCALE GENOMIC DNA]</scope>
    <source>
        <strain evidence="2 3">7_F195</strain>
    </source>
</reference>
<evidence type="ECO:0000313" key="3">
    <source>
        <dbReference type="Proteomes" id="UP000256257"/>
    </source>
</evidence>